<reference evidence="1 2" key="1">
    <citation type="journal article" date="2022" name="New Phytol.">
        <title>Ecological generalism drives hyperdiversity of secondary metabolite gene clusters in xylarialean endophytes.</title>
        <authorList>
            <person name="Franco M.E.E."/>
            <person name="Wisecaver J.H."/>
            <person name="Arnold A.E."/>
            <person name="Ju Y.M."/>
            <person name="Slot J.C."/>
            <person name="Ahrendt S."/>
            <person name="Moore L.P."/>
            <person name="Eastman K.E."/>
            <person name="Scott K."/>
            <person name="Konkel Z."/>
            <person name="Mondo S.J."/>
            <person name="Kuo A."/>
            <person name="Hayes R.D."/>
            <person name="Haridas S."/>
            <person name="Andreopoulos B."/>
            <person name="Riley R."/>
            <person name="LaButti K."/>
            <person name="Pangilinan J."/>
            <person name="Lipzen A."/>
            <person name="Amirebrahimi M."/>
            <person name="Yan J."/>
            <person name="Adam C."/>
            <person name="Keymanesh K."/>
            <person name="Ng V."/>
            <person name="Louie K."/>
            <person name="Northen T."/>
            <person name="Drula E."/>
            <person name="Henrissat B."/>
            <person name="Hsieh H.M."/>
            <person name="Youens-Clark K."/>
            <person name="Lutzoni F."/>
            <person name="Miadlikowska J."/>
            <person name="Eastwood D.C."/>
            <person name="Hamelin R.C."/>
            <person name="Grigoriev I.V."/>
            <person name="U'Ren J.M."/>
        </authorList>
    </citation>
    <scope>NUCLEOTIDE SEQUENCE [LARGE SCALE GENOMIC DNA]</scope>
    <source>
        <strain evidence="1 2">ER1909</strain>
    </source>
</reference>
<proteinExistence type="predicted"/>
<dbReference type="EMBL" id="MU394319">
    <property type="protein sequence ID" value="KAI6086099.1"/>
    <property type="molecule type" value="Genomic_DNA"/>
</dbReference>
<protein>
    <submittedName>
        <fullName evidence="1">Uncharacterized protein</fullName>
    </submittedName>
</protein>
<organism evidence="1 2">
    <name type="scientific">Hypoxylon rubiginosum</name>
    <dbReference type="NCBI Taxonomy" id="110542"/>
    <lineage>
        <taxon>Eukaryota</taxon>
        <taxon>Fungi</taxon>
        <taxon>Dikarya</taxon>
        <taxon>Ascomycota</taxon>
        <taxon>Pezizomycotina</taxon>
        <taxon>Sordariomycetes</taxon>
        <taxon>Xylariomycetidae</taxon>
        <taxon>Xylariales</taxon>
        <taxon>Hypoxylaceae</taxon>
        <taxon>Hypoxylon</taxon>
    </lineage>
</organism>
<dbReference type="Proteomes" id="UP001497680">
    <property type="component" value="Unassembled WGS sequence"/>
</dbReference>
<keyword evidence="2" id="KW-1185">Reference proteome</keyword>
<gene>
    <name evidence="1" type="ORF">F4821DRAFT_239349</name>
</gene>
<sequence length="489" mass="53033">MLKDGEQPTDQVRFDLSKNRHRHHFHVRNIVTRQFRSIGRRLKRTGSSTFSIRSEFPDPPDSRERRLLARDSADIWPSSSNETPFFNTPESNISPVSVGNYLDPLAMASIIIATGELDRLTSRASLDQASRTSGSSTGFSHASPLSPSSLHSGSASPHNGASLSNSMTLEVPPTVPFNTPASSSSQSGVPSPISRPSQRRGKRRRAQRSHLSEVTTPDEVASPAEPADEFAEHPLSFSTSQIEPLPEFPATYLGGDERGMYPKPLAINRDTYEETEKKNDKPPESRRKSSIPSVSITPPDKPRSFSRSLSGFSDIDEAVSPPSRVSSIGKTPESMYGPRMTHSRFLPSTPRGLGHIFASLSTLPDVESLETSTEAVNAEKPGSAGAVTKDAPGPKARAAPEETVDDSKEHHKTDSCHPCTWSESQGEPGNSDPFCPANCLETKHSSRDSLSRPSRPMRENSADTILIHIVEAGKGAKRSSDDATQAGTH</sequence>
<feature type="non-terminal residue" evidence="1">
    <location>
        <position position="489"/>
    </location>
</feature>
<evidence type="ECO:0000313" key="2">
    <source>
        <dbReference type="Proteomes" id="UP001497680"/>
    </source>
</evidence>
<comment type="caution">
    <text evidence="1">The sequence shown here is derived from an EMBL/GenBank/DDBJ whole genome shotgun (WGS) entry which is preliminary data.</text>
</comment>
<evidence type="ECO:0000313" key="1">
    <source>
        <dbReference type="EMBL" id="KAI6086099.1"/>
    </source>
</evidence>
<name>A0ACC0D097_9PEZI</name>
<accession>A0ACC0D097</accession>